<evidence type="ECO:0000256" key="1">
    <source>
        <dbReference type="SAM" id="Phobius"/>
    </source>
</evidence>
<reference evidence="2" key="1">
    <citation type="submission" date="2021-06" db="EMBL/GenBank/DDBJ databases">
        <authorList>
            <person name="Kallberg Y."/>
            <person name="Tangrot J."/>
            <person name="Rosling A."/>
        </authorList>
    </citation>
    <scope>NUCLEOTIDE SEQUENCE</scope>
    <source>
        <strain evidence="2">IN212</strain>
    </source>
</reference>
<dbReference type="Proteomes" id="UP000789396">
    <property type="component" value="Unassembled WGS sequence"/>
</dbReference>
<dbReference type="EMBL" id="CAJVPZ010006785">
    <property type="protein sequence ID" value="CAG8577767.1"/>
    <property type="molecule type" value="Genomic_DNA"/>
</dbReference>
<dbReference type="AlphaFoldDB" id="A0A9N9G535"/>
<feature type="non-terminal residue" evidence="2">
    <location>
        <position position="1"/>
    </location>
</feature>
<gene>
    <name evidence="2" type="ORF">RFULGI_LOCUS5717</name>
</gene>
<keyword evidence="1" id="KW-1133">Transmembrane helix</keyword>
<keyword evidence="1" id="KW-0812">Transmembrane</keyword>
<keyword evidence="1" id="KW-0472">Membrane</keyword>
<feature type="transmembrane region" description="Helical" evidence="1">
    <location>
        <begin position="139"/>
        <end position="160"/>
    </location>
</feature>
<accession>A0A9N9G535</accession>
<evidence type="ECO:0000313" key="2">
    <source>
        <dbReference type="EMBL" id="CAG8577767.1"/>
    </source>
</evidence>
<dbReference type="OrthoDB" id="420519at2759"/>
<name>A0A9N9G535_9GLOM</name>
<comment type="caution">
    <text evidence="2">The sequence shown here is derived from an EMBL/GenBank/DDBJ whole genome shotgun (WGS) entry which is preliminary data.</text>
</comment>
<sequence length="182" mass="20180">FLMFSQYAKDFLNRNRESIPSVSSQEPGVSLFYSVPTLPAEAEIRESISLQTSRVHYSQYDDDDEYQDQGSEPDAAFLTTVPLTTHQTTQTAAEIYRDIPSAIATRISNNTMSEGLLPSSSIPPPLLSGLSHRKFKDPVFAVLFIIGLITMTITGIALLFTTSVSCNSFKEMFFLYGLTDNS</sequence>
<organism evidence="2 3">
    <name type="scientific">Racocetra fulgida</name>
    <dbReference type="NCBI Taxonomy" id="60492"/>
    <lineage>
        <taxon>Eukaryota</taxon>
        <taxon>Fungi</taxon>
        <taxon>Fungi incertae sedis</taxon>
        <taxon>Mucoromycota</taxon>
        <taxon>Glomeromycotina</taxon>
        <taxon>Glomeromycetes</taxon>
        <taxon>Diversisporales</taxon>
        <taxon>Gigasporaceae</taxon>
        <taxon>Racocetra</taxon>
    </lineage>
</organism>
<keyword evidence="3" id="KW-1185">Reference proteome</keyword>
<protein>
    <submittedName>
        <fullName evidence="2">7561_t:CDS:1</fullName>
    </submittedName>
</protein>
<evidence type="ECO:0000313" key="3">
    <source>
        <dbReference type="Proteomes" id="UP000789396"/>
    </source>
</evidence>
<proteinExistence type="predicted"/>